<dbReference type="EMBL" id="PGOL01001590">
    <property type="protein sequence ID" value="PKI56635.1"/>
    <property type="molecule type" value="Genomic_DNA"/>
</dbReference>
<dbReference type="AlphaFoldDB" id="A0A2I0JK22"/>
<sequence length="212" mass="23700">MAHFVRFRCLFLPIVDSVGGVTCYTGSNAPNHRTRGPTPPNSLSACNPSAEWDLASIHRYTPNTAYVEGNLDWACETDLDITRELDRPNGYRGNQPILLQTLDRSDPTLDSLSPRCLNSFVGYSKYTVSRSGIVAQCKPIGIHLLIRLYFVIVRENIVRILFGIDYHGSMNCNAKIVNRLLDAQAYSSFGLLAQLDQFIEFIVSKQASRAQL</sequence>
<name>A0A2I0JK22_PUNGR</name>
<organism evidence="2 3">
    <name type="scientific">Punica granatum</name>
    <name type="common">Pomegranate</name>
    <dbReference type="NCBI Taxonomy" id="22663"/>
    <lineage>
        <taxon>Eukaryota</taxon>
        <taxon>Viridiplantae</taxon>
        <taxon>Streptophyta</taxon>
        <taxon>Embryophyta</taxon>
        <taxon>Tracheophyta</taxon>
        <taxon>Spermatophyta</taxon>
        <taxon>Magnoliopsida</taxon>
        <taxon>eudicotyledons</taxon>
        <taxon>Gunneridae</taxon>
        <taxon>Pentapetalae</taxon>
        <taxon>rosids</taxon>
        <taxon>malvids</taxon>
        <taxon>Myrtales</taxon>
        <taxon>Lythraceae</taxon>
        <taxon>Punica</taxon>
    </lineage>
</organism>
<protein>
    <submittedName>
        <fullName evidence="2">Uncharacterized protein</fullName>
    </submittedName>
</protein>
<dbReference type="Proteomes" id="UP000233551">
    <property type="component" value="Unassembled WGS sequence"/>
</dbReference>
<feature type="signal peptide" evidence="1">
    <location>
        <begin position="1"/>
        <end position="20"/>
    </location>
</feature>
<evidence type="ECO:0000313" key="2">
    <source>
        <dbReference type="EMBL" id="PKI56635.1"/>
    </source>
</evidence>
<comment type="caution">
    <text evidence="2">The sequence shown here is derived from an EMBL/GenBank/DDBJ whole genome shotgun (WGS) entry which is preliminary data.</text>
</comment>
<keyword evidence="3" id="KW-1185">Reference proteome</keyword>
<gene>
    <name evidence="2" type="ORF">CRG98_022968</name>
</gene>
<proteinExistence type="predicted"/>
<evidence type="ECO:0000313" key="3">
    <source>
        <dbReference type="Proteomes" id="UP000233551"/>
    </source>
</evidence>
<feature type="chain" id="PRO_5014149981" evidence="1">
    <location>
        <begin position="21"/>
        <end position="212"/>
    </location>
</feature>
<keyword evidence="1" id="KW-0732">Signal</keyword>
<reference evidence="2 3" key="1">
    <citation type="submission" date="2017-11" db="EMBL/GenBank/DDBJ databases">
        <title>De-novo sequencing of pomegranate (Punica granatum L.) genome.</title>
        <authorList>
            <person name="Akparov Z."/>
            <person name="Amiraslanov A."/>
            <person name="Hajiyeva S."/>
            <person name="Abbasov M."/>
            <person name="Kaur K."/>
            <person name="Hamwieh A."/>
            <person name="Solovyev V."/>
            <person name="Salamov A."/>
            <person name="Braich B."/>
            <person name="Kosarev P."/>
            <person name="Mahmoud A."/>
            <person name="Hajiyev E."/>
            <person name="Babayeva S."/>
            <person name="Izzatullayeva V."/>
            <person name="Mammadov A."/>
            <person name="Mammadov A."/>
            <person name="Sharifova S."/>
            <person name="Ojaghi J."/>
            <person name="Eynullazada K."/>
            <person name="Bayramov B."/>
            <person name="Abdulazimova A."/>
            <person name="Shahmuradov I."/>
        </authorList>
    </citation>
    <scope>NUCLEOTIDE SEQUENCE [LARGE SCALE GENOMIC DNA]</scope>
    <source>
        <strain evidence="3">cv. AG2017</strain>
        <tissue evidence="2">Leaf</tissue>
    </source>
</reference>
<evidence type="ECO:0000256" key="1">
    <source>
        <dbReference type="SAM" id="SignalP"/>
    </source>
</evidence>
<accession>A0A2I0JK22</accession>